<organism evidence="1 2">
    <name type="scientific">Hallella bergensis DSM 17361</name>
    <dbReference type="NCBI Taxonomy" id="585502"/>
    <lineage>
        <taxon>Bacteria</taxon>
        <taxon>Pseudomonadati</taxon>
        <taxon>Bacteroidota</taxon>
        <taxon>Bacteroidia</taxon>
        <taxon>Bacteroidales</taxon>
        <taxon>Prevotellaceae</taxon>
        <taxon>Hallella</taxon>
    </lineage>
</organism>
<sequence length="40" mass="4361">MKNTAEVCLAAGGAKPPKSTSGLLKQYKKRRTFVPLDKIN</sequence>
<dbReference type="AlphaFoldDB" id="D1PXU7"/>
<dbReference type="EMBL" id="ACKS01000072">
    <property type="protein sequence ID" value="EFA43768.1"/>
    <property type="molecule type" value="Genomic_DNA"/>
</dbReference>
<proteinExistence type="predicted"/>
<accession>D1PXU7</accession>
<name>D1PXU7_9BACT</name>
<keyword evidence="2" id="KW-1185">Reference proteome</keyword>
<evidence type="ECO:0000313" key="1">
    <source>
        <dbReference type="EMBL" id="EFA43768.1"/>
    </source>
</evidence>
<gene>
    <name evidence="1" type="ORF">HMPREF0645_1782</name>
</gene>
<comment type="caution">
    <text evidence="1">The sequence shown here is derived from an EMBL/GenBank/DDBJ whole genome shotgun (WGS) entry which is preliminary data.</text>
</comment>
<dbReference type="Proteomes" id="UP000003160">
    <property type="component" value="Unassembled WGS sequence"/>
</dbReference>
<protein>
    <submittedName>
        <fullName evidence="1">Uncharacterized protein</fullName>
    </submittedName>
</protein>
<reference evidence="1 2" key="1">
    <citation type="submission" date="2009-10" db="EMBL/GenBank/DDBJ databases">
        <authorList>
            <person name="Qin X."/>
            <person name="Bachman B."/>
            <person name="Battles P."/>
            <person name="Bell A."/>
            <person name="Bess C."/>
            <person name="Bickham C."/>
            <person name="Chaboub L."/>
            <person name="Chen D."/>
            <person name="Coyle M."/>
            <person name="Deiros D.R."/>
            <person name="Dinh H."/>
            <person name="Forbes L."/>
            <person name="Fowler G."/>
            <person name="Francisco L."/>
            <person name="Fu Q."/>
            <person name="Gubbala S."/>
            <person name="Hale W."/>
            <person name="Han Y."/>
            <person name="Hemphill L."/>
            <person name="Highlander S.K."/>
            <person name="Hirani K."/>
            <person name="Hogues M."/>
            <person name="Jackson L."/>
            <person name="Jakkamsetti A."/>
            <person name="Javaid M."/>
            <person name="Jiang H."/>
            <person name="Korchina V."/>
            <person name="Kovar C."/>
            <person name="Lara F."/>
            <person name="Lee S."/>
            <person name="Mata R."/>
            <person name="Mathew T."/>
            <person name="Moen C."/>
            <person name="Morales K."/>
            <person name="Munidasa M."/>
            <person name="Nazareth L."/>
            <person name="Ngo R."/>
            <person name="Nguyen L."/>
            <person name="Okwuonu G."/>
            <person name="Ongeri F."/>
            <person name="Patil S."/>
            <person name="Petrosino J."/>
            <person name="Pham C."/>
            <person name="Pham P."/>
            <person name="Pu L.-L."/>
            <person name="Puazo M."/>
            <person name="Raj R."/>
            <person name="Reid J."/>
            <person name="Rouhana J."/>
            <person name="Saada N."/>
            <person name="Shang Y."/>
            <person name="Simmons D."/>
            <person name="Thornton R."/>
            <person name="Warren J."/>
            <person name="Weissenberger G."/>
            <person name="Zhang J."/>
            <person name="Zhang L."/>
            <person name="Zhou C."/>
            <person name="Zhu D."/>
            <person name="Muzny D."/>
            <person name="Worley K."/>
            <person name="Gibbs R."/>
        </authorList>
    </citation>
    <scope>NUCLEOTIDE SEQUENCE [LARGE SCALE GENOMIC DNA]</scope>
    <source>
        <strain evidence="1 2">DSM 17361</strain>
    </source>
</reference>
<evidence type="ECO:0000313" key="2">
    <source>
        <dbReference type="Proteomes" id="UP000003160"/>
    </source>
</evidence>
<dbReference type="HOGENOM" id="CLU_3294165_0_0_10"/>